<evidence type="ECO:0000313" key="3">
    <source>
        <dbReference type="EMBL" id="WNG44956.1"/>
    </source>
</evidence>
<feature type="transmembrane region" description="Helical" evidence="2">
    <location>
        <begin position="350"/>
        <end position="368"/>
    </location>
</feature>
<feature type="region of interest" description="Disordered" evidence="1">
    <location>
        <begin position="80"/>
        <end position="128"/>
    </location>
</feature>
<feature type="compositionally biased region" description="Polar residues" evidence="1">
    <location>
        <begin position="1"/>
        <end position="21"/>
    </location>
</feature>
<evidence type="ECO:0000256" key="1">
    <source>
        <dbReference type="SAM" id="MobiDB-lite"/>
    </source>
</evidence>
<accession>A0ABY9WMB9</accession>
<feature type="transmembrane region" description="Helical" evidence="2">
    <location>
        <begin position="507"/>
        <end position="525"/>
    </location>
</feature>
<keyword evidence="4" id="KW-1185">Reference proteome</keyword>
<keyword evidence="2" id="KW-0812">Transmembrane</keyword>
<protein>
    <submittedName>
        <fullName evidence="3">DUF4173 domain-containing protein</fullName>
    </submittedName>
</protein>
<dbReference type="InterPro" id="IPR025291">
    <property type="entry name" value="DUF4153"/>
</dbReference>
<evidence type="ECO:0000313" key="4">
    <source>
        <dbReference type="Proteomes" id="UP001611383"/>
    </source>
</evidence>
<proteinExistence type="predicted"/>
<evidence type="ECO:0000256" key="2">
    <source>
        <dbReference type="SAM" id="Phobius"/>
    </source>
</evidence>
<feature type="transmembrane region" description="Helical" evidence="2">
    <location>
        <begin position="398"/>
        <end position="418"/>
    </location>
</feature>
<keyword evidence="2" id="KW-0472">Membrane</keyword>
<dbReference type="EMBL" id="CP043494">
    <property type="protein sequence ID" value="WNG44956.1"/>
    <property type="molecule type" value="Genomic_DNA"/>
</dbReference>
<keyword evidence="2" id="KW-1133">Transmembrane helix</keyword>
<reference evidence="3 4" key="1">
    <citation type="submission" date="2019-08" db="EMBL/GenBank/DDBJ databases">
        <title>Archangium and Cystobacter genomes.</title>
        <authorList>
            <person name="Chen I.-C.K."/>
            <person name="Wielgoss S."/>
        </authorList>
    </citation>
    <scope>NUCLEOTIDE SEQUENCE [LARGE SCALE GENOMIC DNA]</scope>
    <source>
        <strain evidence="3 4">Cbm 6</strain>
    </source>
</reference>
<feature type="region of interest" description="Disordered" evidence="1">
    <location>
        <begin position="1"/>
        <end position="45"/>
    </location>
</feature>
<feature type="transmembrane region" description="Helical" evidence="2">
    <location>
        <begin position="309"/>
        <end position="330"/>
    </location>
</feature>
<feature type="transmembrane region" description="Helical" evidence="2">
    <location>
        <begin position="237"/>
        <end position="255"/>
    </location>
</feature>
<feature type="transmembrane region" description="Helical" evidence="2">
    <location>
        <begin position="438"/>
        <end position="457"/>
    </location>
</feature>
<feature type="transmembrane region" description="Helical" evidence="2">
    <location>
        <begin position="184"/>
        <end position="202"/>
    </location>
</feature>
<feature type="transmembrane region" description="Helical" evidence="2">
    <location>
        <begin position="534"/>
        <end position="552"/>
    </location>
</feature>
<dbReference type="Proteomes" id="UP001611383">
    <property type="component" value="Chromosome"/>
</dbReference>
<sequence length="662" mass="71169">MTSSTRGSSPVVSRSRNTCRVKSSAALPMEKRDQPSRLRASCRETDRPGSCCEETVLLVARGLHGGRGCGSPAAAVAARPRAGGQSGRGVRASSRVATAGGREPTVRRGGPHRHLGWAQPCTASSEPTLSESRMTTAATGFQTPDVDAPSAPVVPRLRRPRATLLAALGLGVCAEVLFDGPALGLSFPLFVVLLLSALLAVGGREGWQRARPNAWLLVPLLFFSGMVFVRASPFLTMLNVLASGFLLLLVAHFWATGRVERLGLWSYPLTAIGTFFQTVFLPLGVVRAEVDLSSARAQAPKLMPVLRGALLALPVLFIFTGLLVSADAVFATAMERVLSLNLGMTFMEAVGRGVFIGGSAFGVLGLLAHAQRRRRHGKEAGEAEVAPAEPRLGFTESLTLVGLVDLLFLGFAAIQLAFLFGEAHLPAGLTYAEYARRGFFELLTVSMMTLGLSLALARWTRLRGQGQLTAFRAACTVMVGLVLVILASAMKRMALYESVYGYTELRVYTHVFMVALAGVLAWRVVTLWWRPERFAIGAFAGALGFLSMLNVLNPDAFIARGNLERSSESVVLDAEYMTLALSEDAAPELAAYLAQRPESEQLEGTFAMRARRSLCAYAQEPMPGGWPAFHLARHRAAKLGASLWCPAPSPVQTSPYAREWSR</sequence>
<feature type="transmembrane region" description="Helical" evidence="2">
    <location>
        <begin position="214"/>
        <end position="231"/>
    </location>
</feature>
<dbReference type="Pfam" id="PF13687">
    <property type="entry name" value="DUF4153"/>
    <property type="match status" value="1"/>
</dbReference>
<organism evidence="3 4">
    <name type="scientific">Archangium minus</name>
    <dbReference type="NCBI Taxonomy" id="83450"/>
    <lineage>
        <taxon>Bacteria</taxon>
        <taxon>Pseudomonadati</taxon>
        <taxon>Myxococcota</taxon>
        <taxon>Myxococcia</taxon>
        <taxon>Myxococcales</taxon>
        <taxon>Cystobacterineae</taxon>
        <taxon>Archangiaceae</taxon>
        <taxon>Archangium</taxon>
    </lineage>
</organism>
<gene>
    <name evidence="3" type="ORF">F0U60_13260</name>
</gene>
<feature type="transmembrane region" description="Helical" evidence="2">
    <location>
        <begin position="469"/>
        <end position="487"/>
    </location>
</feature>
<name>A0ABY9WMB9_9BACT</name>
<feature type="compositionally biased region" description="Basic and acidic residues" evidence="1">
    <location>
        <begin position="29"/>
        <end position="45"/>
    </location>
</feature>